<dbReference type="Proteomes" id="UP001595993">
    <property type="component" value="Unassembled WGS sequence"/>
</dbReference>
<proteinExistence type="predicted"/>
<comment type="caution">
    <text evidence="2">The sequence shown here is derived from an EMBL/GenBank/DDBJ whole genome shotgun (WGS) entry which is preliminary data.</text>
</comment>
<keyword evidence="2" id="KW-0255">Endonuclease</keyword>
<feature type="domain" description="HNH nuclease" evidence="1">
    <location>
        <begin position="2"/>
        <end position="52"/>
    </location>
</feature>
<dbReference type="InterPro" id="IPR002711">
    <property type="entry name" value="HNH"/>
</dbReference>
<keyword evidence="3" id="KW-1185">Reference proteome</keyword>
<accession>A0ABV9G1D2</accession>
<dbReference type="RefSeq" id="WP_381191513.1">
    <property type="nucleotide sequence ID" value="NZ_JBHSFE010000005.1"/>
</dbReference>
<dbReference type="Gene3D" id="1.10.30.50">
    <property type="match status" value="1"/>
</dbReference>
<dbReference type="SMART" id="SM00507">
    <property type="entry name" value="HNHc"/>
    <property type="match status" value="1"/>
</dbReference>
<name>A0ABV9G1D2_9ACTN</name>
<keyword evidence="2" id="KW-0378">Hydrolase</keyword>
<dbReference type="PANTHER" id="PTHR33877:SF2">
    <property type="entry name" value="OS07G0170200 PROTEIN"/>
    <property type="match status" value="1"/>
</dbReference>
<dbReference type="GO" id="GO:0004519">
    <property type="term" value="F:endonuclease activity"/>
    <property type="evidence" value="ECO:0007669"/>
    <property type="project" value="UniProtKB-KW"/>
</dbReference>
<dbReference type="Pfam" id="PF01844">
    <property type="entry name" value="HNH"/>
    <property type="match status" value="1"/>
</dbReference>
<dbReference type="EMBL" id="JBHSFE010000005">
    <property type="protein sequence ID" value="MFC4606895.1"/>
    <property type="molecule type" value="Genomic_DNA"/>
</dbReference>
<gene>
    <name evidence="2" type="ORF">ACFO9E_03500</name>
</gene>
<dbReference type="InterPro" id="IPR052892">
    <property type="entry name" value="NA-targeting_endonuclease"/>
</dbReference>
<keyword evidence="2" id="KW-0540">Nuclease</keyword>
<sequence length="180" mass="20816">MWVRLMVLFANMGRCVYCDYAESQVIDHVVPVKDGGSEHWHNLVPACEACNLGKGDKGLLAWVAQLTYGRHGAEASTWPHGAKGLWWMRERLDHAFDEAVARIEGVQLELDDKARRDWFFDRYWMCTKNDPVYLWRGWAAARVAKAREEGWPKPPPPPRMRIVRNRLGQLFEPIPEDETA</sequence>
<evidence type="ECO:0000259" key="1">
    <source>
        <dbReference type="SMART" id="SM00507"/>
    </source>
</evidence>
<reference evidence="3" key="1">
    <citation type="journal article" date="2019" name="Int. J. Syst. Evol. Microbiol.">
        <title>The Global Catalogue of Microorganisms (GCM) 10K type strain sequencing project: providing services to taxonomists for standard genome sequencing and annotation.</title>
        <authorList>
            <consortium name="The Broad Institute Genomics Platform"/>
            <consortium name="The Broad Institute Genome Sequencing Center for Infectious Disease"/>
            <person name="Wu L."/>
            <person name="Ma J."/>
        </authorList>
    </citation>
    <scope>NUCLEOTIDE SEQUENCE [LARGE SCALE GENOMIC DNA]</scope>
    <source>
        <strain evidence="3">CGMCC 4.7139</strain>
    </source>
</reference>
<protein>
    <submittedName>
        <fullName evidence="2">HNH endonuclease</fullName>
    </submittedName>
</protein>
<dbReference type="InterPro" id="IPR003615">
    <property type="entry name" value="HNH_nuc"/>
</dbReference>
<evidence type="ECO:0000313" key="3">
    <source>
        <dbReference type="Proteomes" id="UP001595993"/>
    </source>
</evidence>
<evidence type="ECO:0000313" key="2">
    <source>
        <dbReference type="EMBL" id="MFC4606895.1"/>
    </source>
</evidence>
<dbReference type="CDD" id="cd00085">
    <property type="entry name" value="HNHc"/>
    <property type="match status" value="1"/>
</dbReference>
<dbReference type="PANTHER" id="PTHR33877">
    <property type="entry name" value="SLL1193 PROTEIN"/>
    <property type="match status" value="1"/>
</dbReference>
<organism evidence="2 3">
    <name type="scientific">Streptomyces maoxianensis</name>
    <dbReference type="NCBI Taxonomy" id="1459942"/>
    <lineage>
        <taxon>Bacteria</taxon>
        <taxon>Bacillati</taxon>
        <taxon>Actinomycetota</taxon>
        <taxon>Actinomycetes</taxon>
        <taxon>Kitasatosporales</taxon>
        <taxon>Streptomycetaceae</taxon>
        <taxon>Streptomyces</taxon>
    </lineage>
</organism>